<gene>
    <name evidence="1" type="ORF">BDK51DRAFT_35037</name>
</gene>
<feature type="non-terminal residue" evidence="1">
    <location>
        <position position="1"/>
    </location>
</feature>
<reference evidence="2" key="1">
    <citation type="journal article" date="2018" name="Nat. Microbiol.">
        <title>Leveraging single-cell genomics to expand the fungal tree of life.</title>
        <authorList>
            <person name="Ahrendt S.R."/>
            <person name="Quandt C.A."/>
            <person name="Ciobanu D."/>
            <person name="Clum A."/>
            <person name="Salamov A."/>
            <person name="Andreopoulos B."/>
            <person name="Cheng J.F."/>
            <person name="Woyke T."/>
            <person name="Pelin A."/>
            <person name="Henrissat B."/>
            <person name="Reynolds N.K."/>
            <person name="Benny G.L."/>
            <person name="Smith M.E."/>
            <person name="James T.Y."/>
            <person name="Grigoriev I.V."/>
        </authorList>
    </citation>
    <scope>NUCLEOTIDE SEQUENCE [LARGE SCALE GENOMIC DNA]</scope>
</reference>
<name>A0A4P9W9V3_9FUNG</name>
<accession>A0A4P9W9V3</accession>
<dbReference type="Proteomes" id="UP000269721">
    <property type="component" value="Unassembled WGS sequence"/>
</dbReference>
<dbReference type="AlphaFoldDB" id="A0A4P9W9V3"/>
<sequence length="213" mass="23473">FPAETIILDFQPTHLDQARILIKSACVQAVPGVAGSQRSVLVILDRYLTGYPSFYAFVRNIHEPRDDLCGLSVRGWTIVARVVPLEESMLVSFFNGVENSTLSNSNVDLVLSCTYRSLAHYLPNSDSKRIKKKNGRCEKTIITFSAKDMPTPNKLPTQIAAASFEAHATVERSGREFYLALCAVVFKDCVYNLGSEREAKGPGGRGGVEEKGR</sequence>
<organism evidence="1 2">
    <name type="scientific">Blyttiomyces helicus</name>
    <dbReference type="NCBI Taxonomy" id="388810"/>
    <lineage>
        <taxon>Eukaryota</taxon>
        <taxon>Fungi</taxon>
        <taxon>Fungi incertae sedis</taxon>
        <taxon>Chytridiomycota</taxon>
        <taxon>Chytridiomycota incertae sedis</taxon>
        <taxon>Chytridiomycetes</taxon>
        <taxon>Chytridiomycetes incertae sedis</taxon>
        <taxon>Blyttiomyces</taxon>
    </lineage>
</organism>
<evidence type="ECO:0000313" key="2">
    <source>
        <dbReference type="Proteomes" id="UP000269721"/>
    </source>
</evidence>
<keyword evidence="2" id="KW-1185">Reference proteome</keyword>
<proteinExistence type="predicted"/>
<protein>
    <submittedName>
        <fullName evidence="1">Uncharacterized protein</fullName>
    </submittedName>
</protein>
<evidence type="ECO:0000313" key="1">
    <source>
        <dbReference type="EMBL" id="RKO87610.1"/>
    </source>
</evidence>
<dbReference type="EMBL" id="KZ997294">
    <property type="protein sequence ID" value="RKO87610.1"/>
    <property type="molecule type" value="Genomic_DNA"/>
</dbReference>